<evidence type="ECO:0000256" key="1">
    <source>
        <dbReference type="SAM" id="Phobius"/>
    </source>
</evidence>
<comment type="caution">
    <text evidence="2">The sequence shown here is derived from an EMBL/GenBank/DDBJ whole genome shotgun (WGS) entry which is preliminary data.</text>
</comment>
<feature type="transmembrane region" description="Helical" evidence="1">
    <location>
        <begin position="12"/>
        <end position="32"/>
    </location>
</feature>
<protein>
    <submittedName>
        <fullName evidence="2">LPXTG cell wall anchor domain-containing protein</fullName>
    </submittedName>
</protein>
<dbReference type="Proteomes" id="UP001156102">
    <property type="component" value="Unassembled WGS sequence"/>
</dbReference>
<evidence type="ECO:0000313" key="2">
    <source>
        <dbReference type="EMBL" id="MCP8970744.1"/>
    </source>
</evidence>
<dbReference type="NCBIfam" id="TIGR01167">
    <property type="entry name" value="LPXTG_anchor"/>
    <property type="match status" value="1"/>
</dbReference>
<dbReference type="RefSeq" id="WP_254760669.1">
    <property type="nucleotide sequence ID" value="NZ_JANCLT010000014.1"/>
</dbReference>
<evidence type="ECO:0000313" key="3">
    <source>
        <dbReference type="Proteomes" id="UP001156102"/>
    </source>
</evidence>
<organism evidence="2 3">
    <name type="scientific">Ectobacillus ponti</name>
    <dbReference type="NCBI Taxonomy" id="2961894"/>
    <lineage>
        <taxon>Bacteria</taxon>
        <taxon>Bacillati</taxon>
        <taxon>Bacillota</taxon>
        <taxon>Bacilli</taxon>
        <taxon>Bacillales</taxon>
        <taxon>Bacillaceae</taxon>
        <taxon>Ectobacillus</taxon>
    </lineage>
</organism>
<accession>A0AA41XCD3</accession>
<proteinExistence type="predicted"/>
<keyword evidence="1" id="KW-1133">Transmembrane helix</keyword>
<gene>
    <name evidence="2" type="ORF">NK662_19690</name>
</gene>
<dbReference type="EMBL" id="JANCLT010000014">
    <property type="protein sequence ID" value="MCP8970744.1"/>
    <property type="molecule type" value="Genomic_DNA"/>
</dbReference>
<sequence>MYIFGHGADYGTVCIGMTLAGAAILLSALLIWRRRRQKT</sequence>
<keyword evidence="3" id="KW-1185">Reference proteome</keyword>
<keyword evidence="1" id="KW-0812">Transmembrane</keyword>
<name>A0AA41XCD3_9BACI</name>
<dbReference type="AlphaFoldDB" id="A0AA41XCD3"/>
<keyword evidence="1" id="KW-0472">Membrane</keyword>
<reference evidence="2" key="1">
    <citation type="submission" date="2022-07" db="EMBL/GenBank/DDBJ databases">
        <authorList>
            <person name="Li W.-J."/>
            <person name="Deng Q.-Q."/>
        </authorList>
    </citation>
    <scope>NUCLEOTIDE SEQUENCE</scope>
    <source>
        <strain evidence="2">SYSU M60031</strain>
    </source>
</reference>